<dbReference type="PROSITE" id="PS00028">
    <property type="entry name" value="ZINC_FINGER_C2H2_1"/>
    <property type="match status" value="1"/>
</dbReference>
<dbReference type="Gene3D" id="3.30.160.60">
    <property type="entry name" value="Classic Zinc Finger"/>
    <property type="match status" value="1"/>
</dbReference>
<name>A0A0A9WFI1_LYGHE</name>
<evidence type="ECO:0000259" key="2">
    <source>
        <dbReference type="PROSITE" id="PS50157"/>
    </source>
</evidence>
<gene>
    <name evidence="3" type="ORF">CM83_9148</name>
</gene>
<reference evidence="3" key="2">
    <citation type="submission" date="2014-07" db="EMBL/GenBank/DDBJ databases">
        <authorList>
            <person name="Hull J."/>
        </authorList>
    </citation>
    <scope>NUCLEOTIDE SEQUENCE</scope>
</reference>
<dbReference type="InterPro" id="IPR013087">
    <property type="entry name" value="Znf_C2H2_type"/>
</dbReference>
<sequence>QTNTQEFNCTALENFPFKDRNTSKYDEESVSVNFLKVGKIISNWDHDVCGGSSVNMVDEPEVSRCSTTDLCRKSGRLRRKVPQLSHFSSAHMNIINRQERRKRTKFGHDFVVNRNRREQIWRRLCWSGSLRCSECEYGTGKKSLLRKHVLKHLSQGPLVCEKCDFQVMSVNDFVTHMMTHRTDHLCRR</sequence>
<dbReference type="PROSITE" id="PS50157">
    <property type="entry name" value="ZINC_FINGER_C2H2_2"/>
    <property type="match status" value="1"/>
</dbReference>
<feature type="non-terminal residue" evidence="3">
    <location>
        <position position="1"/>
    </location>
</feature>
<keyword evidence="1" id="KW-0479">Metal-binding</keyword>
<dbReference type="AlphaFoldDB" id="A0A0A9WFI1"/>
<evidence type="ECO:0000313" key="3">
    <source>
        <dbReference type="EMBL" id="JAG06146.1"/>
    </source>
</evidence>
<dbReference type="InterPro" id="IPR036236">
    <property type="entry name" value="Znf_C2H2_sf"/>
</dbReference>
<reference evidence="3" key="1">
    <citation type="journal article" date="2014" name="PLoS ONE">
        <title>Transcriptome-Based Identification of ABC Transporters in the Western Tarnished Plant Bug Lygus hesperus.</title>
        <authorList>
            <person name="Hull J.J."/>
            <person name="Chaney K."/>
            <person name="Geib S.M."/>
            <person name="Fabrick J.A."/>
            <person name="Brent C.S."/>
            <person name="Walsh D."/>
            <person name="Lavine L.C."/>
        </authorList>
    </citation>
    <scope>NUCLEOTIDE SEQUENCE</scope>
</reference>
<evidence type="ECO:0000256" key="1">
    <source>
        <dbReference type="PROSITE-ProRule" id="PRU00042"/>
    </source>
</evidence>
<proteinExistence type="predicted"/>
<dbReference type="SMART" id="SM00355">
    <property type="entry name" value="ZnF_C2H2"/>
    <property type="match status" value="2"/>
</dbReference>
<dbReference type="EMBL" id="GBHO01037458">
    <property type="protein sequence ID" value="JAG06146.1"/>
    <property type="molecule type" value="Transcribed_RNA"/>
</dbReference>
<accession>A0A0A9WFI1</accession>
<dbReference type="GO" id="GO:0008270">
    <property type="term" value="F:zinc ion binding"/>
    <property type="evidence" value="ECO:0007669"/>
    <property type="project" value="UniProtKB-KW"/>
</dbReference>
<feature type="domain" description="C2H2-type" evidence="2">
    <location>
        <begin position="130"/>
        <end position="157"/>
    </location>
</feature>
<dbReference type="SUPFAM" id="SSF57667">
    <property type="entry name" value="beta-beta-alpha zinc fingers"/>
    <property type="match status" value="1"/>
</dbReference>
<keyword evidence="1" id="KW-0862">Zinc</keyword>
<keyword evidence="1" id="KW-0863">Zinc-finger</keyword>
<organism evidence="3">
    <name type="scientific">Lygus hesperus</name>
    <name type="common">Western plant bug</name>
    <dbReference type="NCBI Taxonomy" id="30085"/>
    <lineage>
        <taxon>Eukaryota</taxon>
        <taxon>Metazoa</taxon>
        <taxon>Ecdysozoa</taxon>
        <taxon>Arthropoda</taxon>
        <taxon>Hexapoda</taxon>
        <taxon>Insecta</taxon>
        <taxon>Pterygota</taxon>
        <taxon>Neoptera</taxon>
        <taxon>Paraneoptera</taxon>
        <taxon>Hemiptera</taxon>
        <taxon>Heteroptera</taxon>
        <taxon>Panheteroptera</taxon>
        <taxon>Cimicomorpha</taxon>
        <taxon>Miridae</taxon>
        <taxon>Mirini</taxon>
        <taxon>Lygus</taxon>
    </lineage>
</organism>
<protein>
    <recommendedName>
        <fullName evidence="2">C2H2-type domain-containing protein</fullName>
    </recommendedName>
</protein>